<feature type="region of interest" description="Disordered" evidence="1">
    <location>
        <begin position="1"/>
        <end position="20"/>
    </location>
</feature>
<dbReference type="PANTHER" id="PTHR33710">
    <property type="entry name" value="BNAC02G09200D PROTEIN"/>
    <property type="match status" value="1"/>
</dbReference>
<dbReference type="PANTHER" id="PTHR33710:SF71">
    <property type="entry name" value="ENDONUCLEASE_EXONUCLEASE_PHOSPHATASE DOMAIN-CONTAINING PROTEIN"/>
    <property type="match status" value="1"/>
</dbReference>
<evidence type="ECO:0000256" key="1">
    <source>
        <dbReference type="SAM" id="MobiDB-lite"/>
    </source>
</evidence>
<evidence type="ECO:0000313" key="3">
    <source>
        <dbReference type="Proteomes" id="UP000325081"/>
    </source>
</evidence>
<organism evidence="2 3">
    <name type="scientific">Striga asiatica</name>
    <name type="common">Asiatic witchweed</name>
    <name type="synonym">Buchnera asiatica</name>
    <dbReference type="NCBI Taxonomy" id="4170"/>
    <lineage>
        <taxon>Eukaryota</taxon>
        <taxon>Viridiplantae</taxon>
        <taxon>Streptophyta</taxon>
        <taxon>Embryophyta</taxon>
        <taxon>Tracheophyta</taxon>
        <taxon>Spermatophyta</taxon>
        <taxon>Magnoliopsida</taxon>
        <taxon>eudicotyledons</taxon>
        <taxon>Gunneridae</taxon>
        <taxon>Pentapetalae</taxon>
        <taxon>asterids</taxon>
        <taxon>lamiids</taxon>
        <taxon>Lamiales</taxon>
        <taxon>Orobanchaceae</taxon>
        <taxon>Buchnereae</taxon>
        <taxon>Striga</taxon>
    </lineage>
</organism>
<comment type="caution">
    <text evidence="2">The sequence shown here is derived from an EMBL/GenBank/DDBJ whole genome shotgun (WGS) entry which is preliminary data.</text>
</comment>
<accession>A0A5A7PA71</accession>
<dbReference type="Proteomes" id="UP000325081">
    <property type="component" value="Unassembled WGS sequence"/>
</dbReference>
<reference evidence="3" key="1">
    <citation type="journal article" date="2019" name="Curr. Biol.">
        <title>Genome Sequence of Striga asiatica Provides Insight into the Evolution of Plant Parasitism.</title>
        <authorList>
            <person name="Yoshida S."/>
            <person name="Kim S."/>
            <person name="Wafula E.K."/>
            <person name="Tanskanen J."/>
            <person name="Kim Y.M."/>
            <person name="Honaas L."/>
            <person name="Yang Z."/>
            <person name="Spallek T."/>
            <person name="Conn C.E."/>
            <person name="Ichihashi Y."/>
            <person name="Cheong K."/>
            <person name="Cui S."/>
            <person name="Der J.P."/>
            <person name="Gundlach H."/>
            <person name="Jiao Y."/>
            <person name="Hori C."/>
            <person name="Ishida J.K."/>
            <person name="Kasahara H."/>
            <person name="Kiba T."/>
            <person name="Kim M.S."/>
            <person name="Koo N."/>
            <person name="Laohavisit A."/>
            <person name="Lee Y.H."/>
            <person name="Lumba S."/>
            <person name="McCourt P."/>
            <person name="Mortimer J.C."/>
            <person name="Mutuku J.M."/>
            <person name="Nomura T."/>
            <person name="Sasaki-Sekimoto Y."/>
            <person name="Seto Y."/>
            <person name="Wang Y."/>
            <person name="Wakatake T."/>
            <person name="Sakakibara H."/>
            <person name="Demura T."/>
            <person name="Yamaguchi S."/>
            <person name="Yoneyama K."/>
            <person name="Manabe R.I."/>
            <person name="Nelson D.C."/>
            <person name="Schulman A.H."/>
            <person name="Timko M.P."/>
            <person name="dePamphilis C.W."/>
            <person name="Choi D."/>
            <person name="Shirasu K."/>
        </authorList>
    </citation>
    <scope>NUCLEOTIDE SEQUENCE [LARGE SCALE GENOMIC DNA]</scope>
    <source>
        <strain evidence="3">cv. UVA1</strain>
    </source>
</reference>
<protein>
    <submittedName>
        <fullName evidence="2">Retrotransposon protein</fullName>
    </submittedName>
</protein>
<sequence>MLTTPAPEGALLSDSSSEGFLENSGVPLKAIVEGMEIEVIKELGKELVIEDNHEARKETGGCNSEPGKEKVEIIQICSDDFFNGVKFKRQEEESSPWGVSIYLSMVKAIKEQQWQFLEQERIKWAKMGMYEIRGEGYHFSSGNNRVEEGFVEERLDRAFCSFEWWDQYPNASSLNIIRTISDHSFLLLNIGEGKEKKNIRDSRLIKDG</sequence>
<name>A0A5A7PA71_STRAF</name>
<proteinExistence type="predicted"/>
<keyword evidence="3" id="KW-1185">Reference proteome</keyword>
<evidence type="ECO:0000313" key="2">
    <source>
        <dbReference type="EMBL" id="GER29630.1"/>
    </source>
</evidence>
<gene>
    <name evidence="2" type="ORF">STAS_05508</name>
</gene>
<dbReference type="EMBL" id="BKCP01004113">
    <property type="protein sequence ID" value="GER29630.1"/>
    <property type="molecule type" value="Genomic_DNA"/>
</dbReference>
<dbReference type="OrthoDB" id="852204at2759"/>
<dbReference type="AlphaFoldDB" id="A0A5A7PA71"/>